<accession>A3E3V5</accession>
<reference evidence="4" key="1">
    <citation type="journal article" date="2007" name="Proc. Natl. Acad. Sci. U.S.A.">
        <title>Spliced leader RNA trans-splicing in dinoflagellates.</title>
        <authorList>
            <person name="Zhang H."/>
            <person name="Hou Y."/>
            <person name="Miranda L."/>
            <person name="Campbell D.A."/>
            <person name="Sturm N.R."/>
            <person name="Gaasterland T."/>
            <person name="Lin S."/>
        </authorList>
    </citation>
    <scope>NUCLEOTIDE SEQUENCE</scope>
</reference>
<dbReference type="GO" id="GO:0000062">
    <property type="term" value="F:fatty-acyl-CoA binding"/>
    <property type="evidence" value="ECO:0007669"/>
    <property type="project" value="InterPro"/>
</dbReference>
<dbReference type="Gene3D" id="1.20.80.10">
    <property type="match status" value="1"/>
</dbReference>
<dbReference type="AlphaFoldDB" id="A3E3V5"/>
<proteinExistence type="evidence at transcript level"/>
<dbReference type="PANTHER" id="PTHR23310:SF62">
    <property type="entry name" value="ACYL-COA BINDING PROTEIN 1, ISOFORM A"/>
    <property type="match status" value="1"/>
</dbReference>
<organism evidence="4">
    <name type="scientific">Pfiesteria piscicida</name>
    <name type="common">Phantom dinoflagellate</name>
    <dbReference type="NCBI Taxonomy" id="71001"/>
    <lineage>
        <taxon>Eukaryota</taxon>
        <taxon>Sar</taxon>
        <taxon>Alveolata</taxon>
        <taxon>Dinophyceae</taxon>
        <taxon>Peridiniales</taxon>
        <taxon>Pfiesteriaceae</taxon>
        <taxon>Pfiesteria</taxon>
    </lineage>
</organism>
<dbReference type="InterPro" id="IPR035984">
    <property type="entry name" value="Acyl-CoA-binding_sf"/>
</dbReference>
<dbReference type="Pfam" id="PF00887">
    <property type="entry name" value="ACBP"/>
    <property type="match status" value="1"/>
</dbReference>
<comment type="similarity">
    <text evidence="1">Belongs to the ACBP family.</text>
</comment>
<evidence type="ECO:0000256" key="1">
    <source>
        <dbReference type="ARBA" id="ARBA00005567"/>
    </source>
</evidence>
<dbReference type="EMBL" id="DQ864959">
    <property type="protein sequence ID" value="ABI14372.1"/>
    <property type="molecule type" value="mRNA"/>
</dbReference>
<protein>
    <submittedName>
        <fullName evidence="4">Acyl-CoA-binding protein</fullName>
    </submittedName>
</protein>
<name>A3E3V5_PFIPI</name>
<feature type="domain" description="ACB" evidence="3">
    <location>
        <begin position="9"/>
        <end position="95"/>
    </location>
</feature>
<evidence type="ECO:0000259" key="3">
    <source>
        <dbReference type="PROSITE" id="PS51228"/>
    </source>
</evidence>
<sequence>MPFQPEGSAEEQYEAALAFLKEFQPSKTVPNDRKLKLYAFFKQLNEGDVTGSRPGMFSWEARAKFDAWTEVKGLDKEACMKGYVEELQKQVEEFA</sequence>
<keyword evidence="2" id="KW-0446">Lipid-binding</keyword>
<dbReference type="PROSITE" id="PS51228">
    <property type="entry name" value="ACB_2"/>
    <property type="match status" value="1"/>
</dbReference>
<dbReference type="GO" id="GO:0006631">
    <property type="term" value="P:fatty acid metabolic process"/>
    <property type="evidence" value="ECO:0007669"/>
    <property type="project" value="TreeGrafter"/>
</dbReference>
<dbReference type="PRINTS" id="PR00689">
    <property type="entry name" value="ACOABINDINGP"/>
</dbReference>
<dbReference type="PANTHER" id="PTHR23310">
    <property type="entry name" value="ACYL-COA-BINDING PROTEIN, ACBP"/>
    <property type="match status" value="1"/>
</dbReference>
<dbReference type="InterPro" id="IPR000582">
    <property type="entry name" value="Acyl-CoA-binding_protein"/>
</dbReference>
<dbReference type="InterPro" id="IPR014352">
    <property type="entry name" value="FERM/acyl-CoA-bd_prot_sf"/>
</dbReference>
<evidence type="ECO:0000256" key="2">
    <source>
        <dbReference type="ARBA" id="ARBA00023121"/>
    </source>
</evidence>
<evidence type="ECO:0000313" key="4">
    <source>
        <dbReference type="EMBL" id="ABI14372.1"/>
    </source>
</evidence>
<dbReference type="SUPFAM" id="SSF47027">
    <property type="entry name" value="Acyl-CoA binding protein"/>
    <property type="match status" value="1"/>
</dbReference>